<evidence type="ECO:0000313" key="3">
    <source>
        <dbReference type="Proteomes" id="UP000224634"/>
    </source>
</evidence>
<feature type="compositionally biased region" description="Low complexity" evidence="1">
    <location>
        <begin position="1031"/>
        <end position="1043"/>
    </location>
</feature>
<sequence>MSITAVEDSQDGDTSVIHRSASYNHIPELNSHDPGFDVKRTLSEVNLTSSSGTQPKVDHASFTAGKEVLRRSSLRLSKNKKKSDGPVFTLSAEETTEASVSTAKTPLGAAERTPPKSRSVSSAIASFARKPWASSRSPSPSPASKERRVKNPPGSDLSSRGTNPPALKGGVSGREAEQSSIPSQTPESNRRSREVLAKRTQRPLSTISAKSKNESPGPVPRRPSLPSLRARVSLERLAASVGVSSSEPPPMPQGLTNRLAYSREPLSRKKDELWAVFRGLDADYQKFQSKSTSLKANVVRSSLIPMLSRYANHPSNKSLRPEDLDRRVNILNKWWTGLLEILNGRNSQSITGTDRPVYLEAILGIMTRPEWRIPHTPSSLPTTPTGHQTGSVSRSTTSLESTGSDFLVESIYHNIRNIVAQNLLSQMTYAVDRMSLRQTPASLVSFCAKTCVYAFFFCPGVADILVRLWNTNTTSLRRIMAEFQTDASPNLRLSRSEETLCSFPAPVRSLGATSHAAIIRYLRRKTVPPLGASHINWSGPWLSRWCGRDTDLLFTFTKHFHILVAELLPPETEISKWVYVPGLALLYSQLLTVLENTLNKLSAPQATNNLYSASTTTFDDFIDGSEASATAMPLGAANSFRLMSENRLIYLVKEVMADRSMDPLIKQVFVHALCKIVKVGARKTSIFNHNACFVLCDFLEELIPVIHPYCKSTQQLDLLDWDFWLQVCEEMMKSNNCLTEVRVFSFLYSSWEVINHTDEGKERLCLRLLLDETFFYRYFGHWSAMVRAYFHRLLCWRLARYEGEPSALDKRIYKTFSERLATMWNSYLVYQTSADKALRAPLSIAPCSPAPGRHIAIIRNDFRPAASMFVCLDNVVPPALGDDGAAHRGNDSNASSTESAQPSSKKRWRMLKNMFGGPTNNKPGEVTPPGSSSEDNESPLKDDSSTSPMGQGTSQLVLNSNIRSSVTGALPRLPRYTFRFSLELDPRSRRPTTRLNPPCLPIPAHLFLQSLREREIEQSDSGSGSVANTMSGTGSDDGSSSDDNAYGGAITDLGLPISRVKRDVSTSLQTIGDERSIVSKYSGRALAEWSQVVSDCNSFFERRRDEGVPHDRMVEIPTLGVEPFRK</sequence>
<keyword evidence="3" id="KW-1185">Reference proteome</keyword>
<name>A0A2B7Z2W7_POLH7</name>
<feature type="region of interest" description="Disordered" evidence="1">
    <location>
        <begin position="882"/>
        <end position="959"/>
    </location>
</feature>
<dbReference type="Pfam" id="PF08578">
    <property type="entry name" value="DUF1765"/>
    <property type="match status" value="1"/>
</dbReference>
<gene>
    <name evidence="2" type="ORF">AJ80_00948</name>
</gene>
<feature type="compositionally biased region" description="Low complexity" evidence="1">
    <location>
        <begin position="375"/>
        <end position="385"/>
    </location>
</feature>
<feature type="region of interest" description="Disordered" evidence="1">
    <location>
        <begin position="1"/>
        <end position="35"/>
    </location>
</feature>
<feature type="region of interest" description="Disordered" evidence="1">
    <location>
        <begin position="73"/>
        <end position="228"/>
    </location>
</feature>
<dbReference type="Proteomes" id="UP000224634">
    <property type="component" value="Unassembled WGS sequence"/>
</dbReference>
<accession>A0A2B7Z2W7</accession>
<feature type="region of interest" description="Disordered" evidence="1">
    <location>
        <begin position="375"/>
        <end position="398"/>
    </location>
</feature>
<evidence type="ECO:0000313" key="2">
    <source>
        <dbReference type="EMBL" id="PGH27468.1"/>
    </source>
</evidence>
<feature type="compositionally biased region" description="Polar residues" evidence="1">
    <location>
        <begin position="1019"/>
        <end position="1030"/>
    </location>
</feature>
<dbReference type="STRING" id="1447883.A0A2B7Z2W7"/>
<dbReference type="PANTHER" id="PTHR37988:SF1">
    <property type="entry name" value="UPF0592 MEMBRANE PROTEIN C7D4.03C"/>
    <property type="match status" value="1"/>
</dbReference>
<dbReference type="OrthoDB" id="296767at2759"/>
<evidence type="ECO:0000256" key="1">
    <source>
        <dbReference type="SAM" id="MobiDB-lite"/>
    </source>
</evidence>
<feature type="compositionally biased region" description="Low complexity" evidence="1">
    <location>
        <begin position="128"/>
        <end position="138"/>
    </location>
</feature>
<reference evidence="2 3" key="1">
    <citation type="submission" date="2017-10" db="EMBL/GenBank/DDBJ databases">
        <title>Comparative genomics in systemic dimorphic fungi from Ajellomycetaceae.</title>
        <authorList>
            <person name="Munoz J.F."/>
            <person name="Mcewen J.G."/>
            <person name="Clay O.K."/>
            <person name="Cuomo C.A."/>
        </authorList>
    </citation>
    <scope>NUCLEOTIDE SEQUENCE [LARGE SCALE GENOMIC DNA]</scope>
    <source>
        <strain evidence="2 3">UAMH7299</strain>
    </source>
</reference>
<feature type="compositionally biased region" description="Polar residues" evidence="1">
    <location>
        <begin position="945"/>
        <end position="959"/>
    </location>
</feature>
<dbReference type="AlphaFoldDB" id="A0A2B7Z2W7"/>
<comment type="caution">
    <text evidence="2">The sequence shown here is derived from an EMBL/GenBank/DDBJ whole genome shotgun (WGS) entry which is preliminary data.</text>
</comment>
<dbReference type="EMBL" id="PDNA01000007">
    <property type="protein sequence ID" value="PGH27468.1"/>
    <property type="molecule type" value="Genomic_DNA"/>
</dbReference>
<feature type="compositionally biased region" description="Polar residues" evidence="1">
    <location>
        <begin position="891"/>
        <end position="903"/>
    </location>
</feature>
<proteinExistence type="predicted"/>
<dbReference type="InterPro" id="IPR013887">
    <property type="entry name" value="UPF0592"/>
</dbReference>
<feature type="compositionally biased region" description="Polar residues" evidence="1">
    <location>
        <begin position="386"/>
        <end position="398"/>
    </location>
</feature>
<feature type="compositionally biased region" description="Polar residues" evidence="1">
    <location>
        <begin position="178"/>
        <end position="187"/>
    </location>
</feature>
<evidence type="ECO:0008006" key="4">
    <source>
        <dbReference type="Google" id="ProtNLM"/>
    </source>
</evidence>
<dbReference type="PANTHER" id="PTHR37988">
    <property type="entry name" value="UPF0592 MEMBRANE PROTEIN C7D4.03C"/>
    <property type="match status" value="1"/>
</dbReference>
<feature type="region of interest" description="Disordered" evidence="1">
    <location>
        <begin position="1014"/>
        <end position="1047"/>
    </location>
</feature>
<feature type="compositionally biased region" description="Basic and acidic residues" evidence="1">
    <location>
        <begin position="188"/>
        <end position="197"/>
    </location>
</feature>
<protein>
    <recommendedName>
        <fullName evidence="4">DUF1765-domain-containing protein</fullName>
    </recommendedName>
</protein>
<organism evidence="2 3">
    <name type="scientific">Polytolypa hystricis (strain UAMH7299)</name>
    <dbReference type="NCBI Taxonomy" id="1447883"/>
    <lineage>
        <taxon>Eukaryota</taxon>
        <taxon>Fungi</taxon>
        <taxon>Dikarya</taxon>
        <taxon>Ascomycota</taxon>
        <taxon>Pezizomycotina</taxon>
        <taxon>Eurotiomycetes</taxon>
        <taxon>Eurotiomycetidae</taxon>
        <taxon>Onygenales</taxon>
        <taxon>Onygenales incertae sedis</taxon>
        <taxon>Polytolypa</taxon>
    </lineage>
</organism>